<accession>A0ABD2QNW7</accession>
<keyword evidence="5" id="KW-0131">Cell cycle</keyword>
<keyword evidence="7" id="KW-1185">Reference proteome</keyword>
<dbReference type="InterPro" id="IPR023252">
    <property type="entry name" value="Aurora_borealis_protein"/>
</dbReference>
<protein>
    <recommendedName>
        <fullName evidence="2">Protein aurora borealis</fullName>
    </recommendedName>
</protein>
<dbReference type="EMBL" id="JBJKFK010000071">
    <property type="protein sequence ID" value="KAL3320181.1"/>
    <property type="molecule type" value="Genomic_DNA"/>
</dbReference>
<evidence type="ECO:0000256" key="1">
    <source>
        <dbReference type="ARBA" id="ARBA00010963"/>
    </source>
</evidence>
<comment type="similarity">
    <text evidence="1">Belongs to the BORA family.</text>
</comment>
<name>A0ABD2QNW7_9PLAT</name>
<dbReference type="GO" id="GO:0051301">
    <property type="term" value="P:cell division"/>
    <property type="evidence" value="ECO:0007669"/>
    <property type="project" value="UniProtKB-KW"/>
</dbReference>
<reference evidence="6 7" key="1">
    <citation type="submission" date="2024-11" db="EMBL/GenBank/DDBJ databases">
        <title>Adaptive evolution of stress response genes in parasites aligns with host niche diversity.</title>
        <authorList>
            <person name="Hahn C."/>
            <person name="Resl P."/>
        </authorList>
    </citation>
    <scope>NUCLEOTIDE SEQUENCE [LARGE SCALE GENOMIC DNA]</scope>
    <source>
        <strain evidence="6">EGGRZ-B1_66</strain>
        <tissue evidence="6">Body</tissue>
    </source>
</reference>
<comment type="caution">
    <text evidence="6">The sequence shown here is derived from an EMBL/GenBank/DDBJ whole genome shotgun (WGS) entry which is preliminary data.</text>
</comment>
<evidence type="ECO:0000256" key="2">
    <source>
        <dbReference type="ARBA" id="ARBA00020055"/>
    </source>
</evidence>
<keyword evidence="3" id="KW-0132">Cell division</keyword>
<evidence type="ECO:0000256" key="5">
    <source>
        <dbReference type="ARBA" id="ARBA00023306"/>
    </source>
</evidence>
<evidence type="ECO:0000256" key="3">
    <source>
        <dbReference type="ARBA" id="ARBA00022618"/>
    </source>
</evidence>
<evidence type="ECO:0000313" key="6">
    <source>
        <dbReference type="EMBL" id="KAL3320181.1"/>
    </source>
</evidence>
<dbReference type="AlphaFoldDB" id="A0ABD2QNW7"/>
<evidence type="ECO:0000256" key="4">
    <source>
        <dbReference type="ARBA" id="ARBA00022776"/>
    </source>
</evidence>
<dbReference type="Pfam" id="PF15280">
    <property type="entry name" value="BORA_N"/>
    <property type="match status" value="1"/>
</dbReference>
<organism evidence="6 7">
    <name type="scientific">Cichlidogyrus casuarinus</name>
    <dbReference type="NCBI Taxonomy" id="1844966"/>
    <lineage>
        <taxon>Eukaryota</taxon>
        <taxon>Metazoa</taxon>
        <taxon>Spiralia</taxon>
        <taxon>Lophotrochozoa</taxon>
        <taxon>Platyhelminthes</taxon>
        <taxon>Monogenea</taxon>
        <taxon>Monopisthocotylea</taxon>
        <taxon>Dactylogyridea</taxon>
        <taxon>Ancyrocephalidae</taxon>
        <taxon>Cichlidogyrus</taxon>
    </lineage>
</organism>
<sequence length="289" mass="31840">MSQNTPTRPRAPCTPLKAKNGAFGIETPSGGFIYNPFHKEFVSQLGHAVFSPGLFAIGKSPEENSRIGSNSRSFFSPEDVSYLTHAEIDENPVLQMKLQEKLDSQFHDEKIQKTIETYFHSNLIVPSPDTHSNTNRLPFRISSRLPNLTPKRIKKLPQSSLSKDSSIMVADVGAQTAISIPFEFDLEALLASSMAKSTNIKPEAQSSMLVDDTSNSGFMGLSSVLPPEDFSSGVDIGNNSVLLDACSVIRRDGAYPNSFLCSTCRDSRIFNQQNVKRKLFSGEQLQTEE</sequence>
<evidence type="ECO:0000313" key="7">
    <source>
        <dbReference type="Proteomes" id="UP001626550"/>
    </source>
</evidence>
<gene>
    <name evidence="6" type="ORF">Ciccas_001149</name>
</gene>
<dbReference type="PANTHER" id="PTHR14728">
    <property type="entry name" value="PROTEIN AURORA BOREALIS"/>
    <property type="match status" value="1"/>
</dbReference>
<dbReference type="Proteomes" id="UP001626550">
    <property type="component" value="Unassembled WGS sequence"/>
</dbReference>
<proteinExistence type="inferred from homology"/>
<keyword evidence="4" id="KW-0498">Mitosis</keyword>
<dbReference type="PANTHER" id="PTHR14728:SF2">
    <property type="entry name" value="PROTEIN AURORA BOREALIS"/>
    <property type="match status" value="1"/>
</dbReference>